<dbReference type="GO" id="GO:0045879">
    <property type="term" value="P:negative regulation of smoothened signaling pathway"/>
    <property type="evidence" value="ECO:0007669"/>
    <property type="project" value="TreeGrafter"/>
</dbReference>
<dbReference type="InterPro" id="IPR053958">
    <property type="entry name" value="HMGCR/SNAP/NPC1-like_SSD"/>
</dbReference>
<evidence type="ECO:0000256" key="4">
    <source>
        <dbReference type="ARBA" id="ARBA00022989"/>
    </source>
</evidence>
<proteinExistence type="inferred from homology"/>
<dbReference type="Proteomes" id="UP001445076">
    <property type="component" value="Unassembled WGS sequence"/>
</dbReference>
<dbReference type="GO" id="GO:0097108">
    <property type="term" value="F:hedgehog family protein binding"/>
    <property type="evidence" value="ECO:0007669"/>
    <property type="project" value="TreeGrafter"/>
</dbReference>
<evidence type="ECO:0000256" key="8">
    <source>
        <dbReference type="SAM" id="SignalP"/>
    </source>
</evidence>
<keyword evidence="4" id="KW-1133">Transmembrane helix</keyword>
<reference evidence="10 11" key="1">
    <citation type="journal article" date="2024" name="BMC Genomics">
        <title>Genome assembly of redclaw crayfish (Cherax quadricarinatus) provides insights into its immune adaptation and hypoxia tolerance.</title>
        <authorList>
            <person name="Liu Z."/>
            <person name="Zheng J."/>
            <person name="Li H."/>
            <person name="Fang K."/>
            <person name="Wang S."/>
            <person name="He J."/>
            <person name="Zhou D."/>
            <person name="Weng S."/>
            <person name="Chi M."/>
            <person name="Gu Z."/>
            <person name="He J."/>
            <person name="Li F."/>
            <person name="Wang M."/>
        </authorList>
    </citation>
    <scope>NUCLEOTIDE SEQUENCE [LARGE SCALE GENOMIC DNA]</scope>
    <source>
        <strain evidence="10">ZL_2023a</strain>
    </source>
</reference>
<sequence>CMQAALLVLFNLVSALVVFPAVMSLDLRRRHAGRADLLCCFQGSEKEQVVPLQHQVSPAAAEEGRSRVRHSRSCVAERTRKVTVTRALPPPGGGTVTHVVPPTAPRECWGAPPGPHAPSAPSLESLSTANSTRDLVGGGKKCSGLSRAWRSTVKFWSGWSIGELVATVYGPALTHGAVKAATIVGLIVSVAAAAWGVSRVEDGLDLTDIVPSHTPEYAFLSAQQRYFGFYNMFAVTQGNLEYPTKQRLLHEYYEAFTSVNNIIKNDDGGLPEFWLSLFRDWLVGLQAAFERDWRDGCITQETWNNNASDEGVLAYKLLVQTGRVDNPIDRSLVTQ</sequence>
<feature type="region of interest" description="Disordered" evidence="7">
    <location>
        <begin position="110"/>
        <end position="142"/>
    </location>
</feature>
<accession>A0AAW0Y067</accession>
<comment type="subcellular location">
    <subcellularLocation>
        <location evidence="1">Membrane</location>
        <topology evidence="1">Multi-pass membrane protein</topology>
    </subcellularLocation>
</comment>
<comment type="caution">
    <text evidence="10">The sequence shown here is derived from an EMBL/GenBank/DDBJ whole genome shotgun (WGS) entry which is preliminary data.</text>
</comment>
<dbReference type="EMBL" id="JARKIK010000008">
    <property type="protein sequence ID" value="KAK8750193.1"/>
    <property type="molecule type" value="Genomic_DNA"/>
</dbReference>
<feature type="domain" description="SSD" evidence="9">
    <location>
        <begin position="1"/>
        <end position="25"/>
    </location>
</feature>
<name>A0AAW0Y067_CHEQU</name>
<evidence type="ECO:0000259" key="9">
    <source>
        <dbReference type="PROSITE" id="PS50156"/>
    </source>
</evidence>
<comment type="similarity">
    <text evidence="2">Belongs to the patched family.</text>
</comment>
<evidence type="ECO:0000256" key="6">
    <source>
        <dbReference type="ARBA" id="ARBA00023180"/>
    </source>
</evidence>
<evidence type="ECO:0000313" key="10">
    <source>
        <dbReference type="EMBL" id="KAK8750193.1"/>
    </source>
</evidence>
<keyword evidence="5" id="KW-0472">Membrane</keyword>
<keyword evidence="6" id="KW-0325">Glycoprotein</keyword>
<evidence type="ECO:0000313" key="11">
    <source>
        <dbReference type="Proteomes" id="UP001445076"/>
    </source>
</evidence>
<feature type="signal peptide" evidence="8">
    <location>
        <begin position="1"/>
        <end position="15"/>
    </location>
</feature>
<dbReference type="GO" id="GO:0008158">
    <property type="term" value="F:hedgehog receptor activity"/>
    <property type="evidence" value="ECO:0007669"/>
    <property type="project" value="TreeGrafter"/>
</dbReference>
<evidence type="ECO:0000256" key="7">
    <source>
        <dbReference type="SAM" id="MobiDB-lite"/>
    </source>
</evidence>
<dbReference type="PANTHER" id="PTHR46022:SF1">
    <property type="entry name" value="PROTEIN PATCHED"/>
    <property type="match status" value="1"/>
</dbReference>
<evidence type="ECO:0000256" key="5">
    <source>
        <dbReference type="ARBA" id="ARBA00023136"/>
    </source>
</evidence>
<evidence type="ECO:0000256" key="2">
    <source>
        <dbReference type="ARBA" id="ARBA00005585"/>
    </source>
</evidence>
<feature type="non-terminal residue" evidence="10">
    <location>
        <position position="335"/>
    </location>
</feature>
<dbReference type="InterPro" id="IPR000731">
    <property type="entry name" value="SSD"/>
</dbReference>
<feature type="non-terminal residue" evidence="10">
    <location>
        <position position="1"/>
    </location>
</feature>
<evidence type="ECO:0000256" key="1">
    <source>
        <dbReference type="ARBA" id="ARBA00004141"/>
    </source>
</evidence>
<dbReference type="GO" id="GO:0005886">
    <property type="term" value="C:plasma membrane"/>
    <property type="evidence" value="ECO:0007669"/>
    <property type="project" value="TreeGrafter"/>
</dbReference>
<feature type="compositionally biased region" description="Polar residues" evidence="7">
    <location>
        <begin position="124"/>
        <end position="133"/>
    </location>
</feature>
<dbReference type="Pfam" id="PF12349">
    <property type="entry name" value="Sterol-sensing"/>
    <property type="match status" value="1"/>
</dbReference>
<feature type="chain" id="PRO_5043900844" description="SSD domain-containing protein" evidence="8">
    <location>
        <begin position="16"/>
        <end position="335"/>
    </location>
</feature>
<dbReference type="AlphaFoldDB" id="A0AAW0Y067"/>
<protein>
    <recommendedName>
        <fullName evidence="9">SSD domain-containing protein</fullName>
    </recommendedName>
</protein>
<organism evidence="10 11">
    <name type="scientific">Cherax quadricarinatus</name>
    <name type="common">Australian red claw crayfish</name>
    <dbReference type="NCBI Taxonomy" id="27406"/>
    <lineage>
        <taxon>Eukaryota</taxon>
        <taxon>Metazoa</taxon>
        <taxon>Ecdysozoa</taxon>
        <taxon>Arthropoda</taxon>
        <taxon>Crustacea</taxon>
        <taxon>Multicrustacea</taxon>
        <taxon>Malacostraca</taxon>
        <taxon>Eumalacostraca</taxon>
        <taxon>Eucarida</taxon>
        <taxon>Decapoda</taxon>
        <taxon>Pleocyemata</taxon>
        <taxon>Astacidea</taxon>
        <taxon>Parastacoidea</taxon>
        <taxon>Parastacidae</taxon>
        <taxon>Cherax</taxon>
    </lineage>
</organism>
<dbReference type="PANTHER" id="PTHR46022">
    <property type="entry name" value="PROTEIN PATCHED"/>
    <property type="match status" value="1"/>
</dbReference>
<dbReference type="GO" id="GO:0005119">
    <property type="term" value="F:smoothened binding"/>
    <property type="evidence" value="ECO:0007669"/>
    <property type="project" value="TreeGrafter"/>
</dbReference>
<gene>
    <name evidence="10" type="ORF">OTU49_015294</name>
</gene>
<evidence type="ECO:0000256" key="3">
    <source>
        <dbReference type="ARBA" id="ARBA00022692"/>
    </source>
</evidence>
<keyword evidence="11" id="KW-1185">Reference proteome</keyword>
<dbReference type="PROSITE" id="PS50156">
    <property type="entry name" value="SSD"/>
    <property type="match status" value="1"/>
</dbReference>
<keyword evidence="8" id="KW-0732">Signal</keyword>
<keyword evidence="3" id="KW-0812">Transmembrane</keyword>